<protein>
    <submittedName>
        <fullName evidence="2 3">Uncharacterized protein</fullName>
    </submittedName>
</protein>
<dbReference type="eggNOG" id="ENOG502T0X6">
    <property type="taxonomic scope" value="Eukaryota"/>
</dbReference>
<name>A0A0C4DQY7_MAGP6</name>
<organism evidence="3 4">
    <name type="scientific">Magnaporthiopsis poae (strain ATCC 64411 / 73-15)</name>
    <name type="common">Kentucky bluegrass fungus</name>
    <name type="synonym">Magnaporthe poae</name>
    <dbReference type="NCBI Taxonomy" id="644358"/>
    <lineage>
        <taxon>Eukaryota</taxon>
        <taxon>Fungi</taxon>
        <taxon>Dikarya</taxon>
        <taxon>Ascomycota</taxon>
        <taxon>Pezizomycotina</taxon>
        <taxon>Sordariomycetes</taxon>
        <taxon>Sordariomycetidae</taxon>
        <taxon>Magnaporthales</taxon>
        <taxon>Magnaporthaceae</taxon>
        <taxon>Magnaporthiopsis</taxon>
    </lineage>
</organism>
<reference evidence="2" key="1">
    <citation type="submission" date="2010-05" db="EMBL/GenBank/DDBJ databases">
        <title>The Genome Sequence of Magnaporthe poae strain ATCC 64411.</title>
        <authorList>
            <consortium name="The Broad Institute Genome Sequencing Platform"/>
            <consortium name="Broad Institute Genome Sequencing Center for Infectious Disease"/>
            <person name="Ma L.-J."/>
            <person name="Dead R."/>
            <person name="Young S."/>
            <person name="Zeng Q."/>
            <person name="Koehrsen M."/>
            <person name="Alvarado L."/>
            <person name="Berlin A."/>
            <person name="Chapman S.B."/>
            <person name="Chen Z."/>
            <person name="Freedman E."/>
            <person name="Gellesch M."/>
            <person name="Goldberg J."/>
            <person name="Griggs A."/>
            <person name="Gujja S."/>
            <person name="Heilman E.R."/>
            <person name="Heiman D."/>
            <person name="Hepburn T."/>
            <person name="Howarth C."/>
            <person name="Jen D."/>
            <person name="Larson L."/>
            <person name="Mehta T."/>
            <person name="Neiman D."/>
            <person name="Pearson M."/>
            <person name="Roberts A."/>
            <person name="Saif S."/>
            <person name="Shea T."/>
            <person name="Shenoy N."/>
            <person name="Sisk P."/>
            <person name="Stolte C."/>
            <person name="Sykes S."/>
            <person name="Walk T."/>
            <person name="White J."/>
            <person name="Yandava C."/>
            <person name="Haas B."/>
            <person name="Nusbaum C."/>
            <person name="Birren B."/>
        </authorList>
    </citation>
    <scope>NUCLEOTIDE SEQUENCE</scope>
    <source>
        <strain evidence="2">ATCC 64411</strain>
    </source>
</reference>
<evidence type="ECO:0000313" key="3">
    <source>
        <dbReference type="EnsemblFungi" id="MAPG_02286T0"/>
    </source>
</evidence>
<dbReference type="OrthoDB" id="4167490at2759"/>
<reference evidence="2" key="3">
    <citation type="submission" date="2011-03" db="EMBL/GenBank/DDBJ databases">
        <title>Annotation of Magnaporthe poae ATCC 64411.</title>
        <authorList>
            <person name="Ma L.-J."/>
            <person name="Dead R."/>
            <person name="Young S.K."/>
            <person name="Zeng Q."/>
            <person name="Gargeya S."/>
            <person name="Fitzgerald M."/>
            <person name="Haas B."/>
            <person name="Abouelleil A."/>
            <person name="Alvarado L."/>
            <person name="Arachchi H.M."/>
            <person name="Berlin A."/>
            <person name="Brown A."/>
            <person name="Chapman S.B."/>
            <person name="Chen Z."/>
            <person name="Dunbar C."/>
            <person name="Freedman E."/>
            <person name="Gearin G."/>
            <person name="Gellesch M."/>
            <person name="Goldberg J."/>
            <person name="Griggs A."/>
            <person name="Gujja S."/>
            <person name="Heiman D."/>
            <person name="Howarth C."/>
            <person name="Larson L."/>
            <person name="Lui A."/>
            <person name="MacDonald P.J.P."/>
            <person name="Mehta T."/>
            <person name="Montmayeur A."/>
            <person name="Murphy C."/>
            <person name="Neiman D."/>
            <person name="Pearson M."/>
            <person name="Priest M."/>
            <person name="Roberts A."/>
            <person name="Saif S."/>
            <person name="Shea T."/>
            <person name="Shenoy N."/>
            <person name="Sisk P."/>
            <person name="Stolte C."/>
            <person name="Sykes S."/>
            <person name="Yandava C."/>
            <person name="Wortman J."/>
            <person name="Nusbaum C."/>
            <person name="Birren B."/>
        </authorList>
    </citation>
    <scope>NUCLEOTIDE SEQUENCE</scope>
    <source>
        <strain evidence="2">ATCC 64411</strain>
    </source>
</reference>
<feature type="region of interest" description="Disordered" evidence="1">
    <location>
        <begin position="1"/>
        <end position="54"/>
    </location>
</feature>
<dbReference type="VEuPathDB" id="FungiDB:MAPG_02286"/>
<proteinExistence type="predicted"/>
<dbReference type="EMBL" id="ADBL01000577">
    <property type="status" value="NOT_ANNOTATED_CDS"/>
    <property type="molecule type" value="Genomic_DNA"/>
</dbReference>
<reference evidence="4" key="2">
    <citation type="submission" date="2010-05" db="EMBL/GenBank/DDBJ databases">
        <title>The genome sequence of Magnaporthe poae strain ATCC 64411.</title>
        <authorList>
            <person name="Ma L.-J."/>
            <person name="Dead R."/>
            <person name="Young S."/>
            <person name="Zeng Q."/>
            <person name="Koehrsen M."/>
            <person name="Alvarado L."/>
            <person name="Berlin A."/>
            <person name="Chapman S.B."/>
            <person name="Chen Z."/>
            <person name="Freedman E."/>
            <person name="Gellesch M."/>
            <person name="Goldberg J."/>
            <person name="Griggs A."/>
            <person name="Gujja S."/>
            <person name="Heilman E.R."/>
            <person name="Heiman D."/>
            <person name="Hepburn T."/>
            <person name="Howarth C."/>
            <person name="Jen D."/>
            <person name="Larson L."/>
            <person name="Mehta T."/>
            <person name="Neiman D."/>
            <person name="Pearson M."/>
            <person name="Roberts A."/>
            <person name="Saif S."/>
            <person name="Shea T."/>
            <person name="Shenoy N."/>
            <person name="Sisk P."/>
            <person name="Stolte C."/>
            <person name="Sykes S."/>
            <person name="Walk T."/>
            <person name="White J."/>
            <person name="Yandava C."/>
            <person name="Haas B."/>
            <person name="Nusbaum C."/>
            <person name="Birren B."/>
        </authorList>
    </citation>
    <scope>NUCLEOTIDE SEQUENCE [LARGE SCALE GENOMIC DNA]</scope>
    <source>
        <strain evidence="4">ATCC 64411 / 73-15</strain>
    </source>
</reference>
<reference evidence="3" key="5">
    <citation type="submission" date="2015-06" db="UniProtKB">
        <authorList>
            <consortium name="EnsemblFungi"/>
        </authorList>
    </citation>
    <scope>IDENTIFICATION</scope>
    <source>
        <strain evidence="3">ATCC 64411</strain>
    </source>
</reference>
<accession>A0A0C4DQY7</accession>
<dbReference type="STRING" id="644358.A0A0C4DQY7"/>
<keyword evidence="4" id="KW-1185">Reference proteome</keyword>
<dbReference type="EMBL" id="GL876967">
    <property type="protein sequence ID" value="KLU83221.1"/>
    <property type="molecule type" value="Genomic_DNA"/>
</dbReference>
<evidence type="ECO:0000313" key="4">
    <source>
        <dbReference type="Proteomes" id="UP000011715"/>
    </source>
</evidence>
<gene>
    <name evidence="2" type="ORF">MAPG_02286</name>
</gene>
<dbReference type="Proteomes" id="UP000011715">
    <property type="component" value="Unassembled WGS sequence"/>
</dbReference>
<dbReference type="EnsemblFungi" id="MAPG_02286T0">
    <property type="protein sequence ID" value="MAPG_02286T0"/>
    <property type="gene ID" value="MAPG_02286"/>
</dbReference>
<sequence length="377" mass="43481">MKLTPIPQKRARGAGGSSKRSRRTAEKTLEGSNVKRQKTSPTCHDSESHLTPGEPSKALRLRTRRQKMSILALPDWLLVDIFMLEKNFSFPRCSSWIGRALSHPYVFRQLIADAFSPTWDLWFGCAAQDVSSYQSLPDSECSTWICDSDRLAGDPKRQDEILARKWLTLDRMLQAQQVWLDTKRKWAPTYYRVPLALGLQTKQHHVNRSFGFEGFLDGSGFTVRKQFELEYNAVVTDMAVDTFRLSLYPNMLEVHPATRFPDRLIVGPWTEDDVKLLFWLGRAGAVMSPNQSWEIVLEGLDYMVSIAREHDLECARVDQIRNLLSRVVRLFEMFKIWARVPINIFLDYVKDNDLGWLLEVLVLRTRIGEGLAARRDC</sequence>
<reference evidence="3" key="4">
    <citation type="journal article" date="2015" name="G3 (Bethesda)">
        <title>Genome sequences of three phytopathogenic species of the Magnaporthaceae family of fungi.</title>
        <authorList>
            <person name="Okagaki L.H."/>
            <person name="Nunes C.C."/>
            <person name="Sailsbery J."/>
            <person name="Clay B."/>
            <person name="Brown D."/>
            <person name="John T."/>
            <person name="Oh Y."/>
            <person name="Young N."/>
            <person name="Fitzgerald M."/>
            <person name="Haas B.J."/>
            <person name="Zeng Q."/>
            <person name="Young S."/>
            <person name="Adiconis X."/>
            <person name="Fan L."/>
            <person name="Levin J.Z."/>
            <person name="Mitchell T.K."/>
            <person name="Okubara P.A."/>
            <person name="Farman M.L."/>
            <person name="Kohn L.M."/>
            <person name="Birren B."/>
            <person name="Ma L.-J."/>
            <person name="Dean R.A."/>
        </authorList>
    </citation>
    <scope>NUCLEOTIDE SEQUENCE</scope>
    <source>
        <strain evidence="3">ATCC 64411 / 73-15</strain>
    </source>
</reference>
<evidence type="ECO:0000313" key="2">
    <source>
        <dbReference type="EMBL" id="KLU83221.1"/>
    </source>
</evidence>
<dbReference type="AlphaFoldDB" id="A0A0C4DQY7"/>
<dbReference type="OMA" id="ECFEADY"/>
<evidence type="ECO:0000256" key="1">
    <source>
        <dbReference type="SAM" id="MobiDB-lite"/>
    </source>
</evidence>